<dbReference type="RefSeq" id="WP_209809904.1">
    <property type="nucleotide sequence ID" value="NZ_JAGGKT010000004.1"/>
</dbReference>
<feature type="domain" description="RRXRR" evidence="1">
    <location>
        <begin position="2"/>
        <end position="173"/>
    </location>
</feature>
<dbReference type="CDD" id="cd00085">
    <property type="entry name" value="HNHc"/>
    <property type="match status" value="1"/>
</dbReference>
<protein>
    <recommendedName>
        <fullName evidence="1">RRXRR domain-containing protein</fullName>
    </recommendedName>
</protein>
<dbReference type="Proteomes" id="UP001519343">
    <property type="component" value="Unassembled WGS sequence"/>
</dbReference>
<dbReference type="Pfam" id="PF14239">
    <property type="entry name" value="RRXRR"/>
    <property type="match status" value="1"/>
</dbReference>
<dbReference type="InterPro" id="IPR047693">
    <property type="entry name" value="RNA-guided_IscB-like"/>
</dbReference>
<evidence type="ECO:0000259" key="1">
    <source>
        <dbReference type="Pfam" id="PF14239"/>
    </source>
</evidence>
<reference evidence="2 3" key="1">
    <citation type="submission" date="2021-03" db="EMBL/GenBank/DDBJ databases">
        <title>Genomic Encyclopedia of Type Strains, Phase IV (KMG-IV): sequencing the most valuable type-strain genomes for metagenomic binning, comparative biology and taxonomic classification.</title>
        <authorList>
            <person name="Goeker M."/>
        </authorList>
    </citation>
    <scope>NUCLEOTIDE SEQUENCE [LARGE SCALE GENOMIC DNA]</scope>
    <source>
        <strain evidence="2 3">DSM 24738</strain>
    </source>
</reference>
<keyword evidence="3" id="KW-1185">Reference proteome</keyword>
<comment type="caution">
    <text evidence="2">The sequence shown here is derived from an EMBL/GenBank/DDBJ whole genome shotgun (WGS) entry which is preliminary data.</text>
</comment>
<evidence type="ECO:0000313" key="3">
    <source>
        <dbReference type="Proteomes" id="UP001519343"/>
    </source>
</evidence>
<organism evidence="2 3">
    <name type="scientific">Ammoniphilus resinae</name>
    <dbReference type="NCBI Taxonomy" id="861532"/>
    <lineage>
        <taxon>Bacteria</taxon>
        <taxon>Bacillati</taxon>
        <taxon>Bacillota</taxon>
        <taxon>Bacilli</taxon>
        <taxon>Bacillales</taxon>
        <taxon>Paenibacillaceae</taxon>
        <taxon>Aneurinibacillus group</taxon>
        <taxon>Ammoniphilus</taxon>
    </lineage>
</organism>
<accession>A0ABS4GNK4</accession>
<dbReference type="InterPro" id="IPR003615">
    <property type="entry name" value="HNH_nuc"/>
</dbReference>
<name>A0ABS4GNK4_9BACL</name>
<sequence length="438" mass="50942">MVYVLNEHGRPLMPTTRYGKVRRLIQSGKAKVKGRKPFTIQLLYPTTSYTQSLTLGIDSGYENVGVSVVSEKTEVFAAECKLLTGMSERLKGRAMYRRQRRSRLRYRKPRFDNRRRSGGWLAPSIQHKLDSHLRLVEKVKRILPINQTILEVANFDIQAIRNPEIEGIIYQMGEQFGFFNLREYILHRDHHQCQYPKCRNKNPHPILQVHHVGFWKGDRSNRPRNLIALCDWCHTPQNHLSTGFLYGWEPKEKSFRPETFMSMVRWKLIALLNAKPTYGFLTKSKRILQGLEKSHATDAFVIAGGSNQSRIQSFLIRQVRRNNRSLEKFYDAKVTDIRTGRVVKGQEVFCGRRVRNRELTLENLRVYRGEKVSKGKRVVRKQRYSLQPMDLVWFDGNLYTVSGTNNKGKTVVLRDCRKVPAVSKVKLIKSGKGFCFVS</sequence>
<dbReference type="NCBIfam" id="NF040563">
    <property type="entry name" value="guided_IscB"/>
    <property type="match status" value="1"/>
</dbReference>
<gene>
    <name evidence="2" type="ORF">J2Z37_001822</name>
</gene>
<dbReference type="EMBL" id="JAGGKT010000004">
    <property type="protein sequence ID" value="MBP1931821.1"/>
    <property type="molecule type" value="Genomic_DNA"/>
</dbReference>
<dbReference type="InterPro" id="IPR025938">
    <property type="entry name" value="RRXRR_dom"/>
</dbReference>
<proteinExistence type="predicted"/>
<evidence type="ECO:0000313" key="2">
    <source>
        <dbReference type="EMBL" id="MBP1931821.1"/>
    </source>
</evidence>